<organism evidence="6 7">
    <name type="scientific">Armillaria tabescens</name>
    <name type="common">Ringless honey mushroom</name>
    <name type="synonym">Agaricus tabescens</name>
    <dbReference type="NCBI Taxonomy" id="1929756"/>
    <lineage>
        <taxon>Eukaryota</taxon>
        <taxon>Fungi</taxon>
        <taxon>Dikarya</taxon>
        <taxon>Basidiomycota</taxon>
        <taxon>Agaricomycotina</taxon>
        <taxon>Agaricomycetes</taxon>
        <taxon>Agaricomycetidae</taxon>
        <taxon>Agaricales</taxon>
        <taxon>Marasmiineae</taxon>
        <taxon>Physalacriaceae</taxon>
        <taxon>Desarmillaria</taxon>
    </lineage>
</organism>
<dbReference type="InterPro" id="IPR036910">
    <property type="entry name" value="HMG_box_dom_sf"/>
</dbReference>
<feature type="region of interest" description="Disordered" evidence="4">
    <location>
        <begin position="1"/>
        <end position="94"/>
    </location>
</feature>
<proteinExistence type="predicted"/>
<feature type="DNA-binding region" description="HMG box" evidence="3">
    <location>
        <begin position="95"/>
        <end position="167"/>
    </location>
</feature>
<feature type="region of interest" description="Disordered" evidence="4">
    <location>
        <begin position="170"/>
        <end position="191"/>
    </location>
</feature>
<dbReference type="GeneID" id="85361761"/>
<evidence type="ECO:0000256" key="3">
    <source>
        <dbReference type="PROSITE-ProRule" id="PRU00267"/>
    </source>
</evidence>
<dbReference type="GO" id="GO:0000122">
    <property type="term" value="P:negative regulation of transcription by RNA polymerase II"/>
    <property type="evidence" value="ECO:0007669"/>
    <property type="project" value="TreeGrafter"/>
</dbReference>
<evidence type="ECO:0000313" key="7">
    <source>
        <dbReference type="Proteomes" id="UP001175211"/>
    </source>
</evidence>
<dbReference type="PROSITE" id="PS50118">
    <property type="entry name" value="HMG_BOX_2"/>
    <property type="match status" value="1"/>
</dbReference>
<feature type="compositionally biased region" description="Polar residues" evidence="4">
    <location>
        <begin position="117"/>
        <end position="137"/>
    </location>
</feature>
<accession>A0AA39JQD9</accession>
<dbReference type="InterPro" id="IPR009071">
    <property type="entry name" value="HMG_box_dom"/>
</dbReference>
<dbReference type="Pfam" id="PF00505">
    <property type="entry name" value="HMG_box"/>
    <property type="match status" value="1"/>
</dbReference>
<feature type="compositionally biased region" description="Polar residues" evidence="4">
    <location>
        <begin position="11"/>
        <end position="20"/>
    </location>
</feature>
<dbReference type="SMART" id="SM00398">
    <property type="entry name" value="HMG"/>
    <property type="match status" value="1"/>
</dbReference>
<reference evidence="6" key="1">
    <citation type="submission" date="2023-06" db="EMBL/GenBank/DDBJ databases">
        <authorList>
            <consortium name="Lawrence Berkeley National Laboratory"/>
            <person name="Ahrendt S."/>
            <person name="Sahu N."/>
            <person name="Indic B."/>
            <person name="Wong-Bajracharya J."/>
            <person name="Merenyi Z."/>
            <person name="Ke H.-M."/>
            <person name="Monk M."/>
            <person name="Kocsube S."/>
            <person name="Drula E."/>
            <person name="Lipzen A."/>
            <person name="Balint B."/>
            <person name="Henrissat B."/>
            <person name="Andreopoulos B."/>
            <person name="Martin F.M."/>
            <person name="Harder C.B."/>
            <person name="Rigling D."/>
            <person name="Ford K.L."/>
            <person name="Foster G.D."/>
            <person name="Pangilinan J."/>
            <person name="Papanicolaou A."/>
            <person name="Barry K."/>
            <person name="LaButti K."/>
            <person name="Viragh M."/>
            <person name="Koriabine M."/>
            <person name="Yan M."/>
            <person name="Riley R."/>
            <person name="Champramary S."/>
            <person name="Plett K.L."/>
            <person name="Tsai I.J."/>
            <person name="Slot J."/>
            <person name="Sipos G."/>
            <person name="Plett J."/>
            <person name="Nagy L.G."/>
            <person name="Grigoriev I.V."/>
        </authorList>
    </citation>
    <scope>NUCLEOTIDE SEQUENCE</scope>
    <source>
        <strain evidence="6">CCBAS 213</strain>
    </source>
</reference>
<feature type="compositionally biased region" description="Low complexity" evidence="4">
    <location>
        <begin position="300"/>
        <end position="313"/>
    </location>
</feature>
<dbReference type="EMBL" id="JAUEPS010000053">
    <property type="protein sequence ID" value="KAK0444643.1"/>
    <property type="molecule type" value="Genomic_DNA"/>
</dbReference>
<dbReference type="PANTHER" id="PTHR10270:SF161">
    <property type="entry name" value="SEX-DETERMINING REGION Y PROTEIN"/>
    <property type="match status" value="1"/>
</dbReference>
<evidence type="ECO:0000313" key="6">
    <source>
        <dbReference type="EMBL" id="KAK0444643.1"/>
    </source>
</evidence>
<gene>
    <name evidence="6" type="ORF">EV420DRAFT_1648746</name>
</gene>
<keyword evidence="1 3" id="KW-0238">DNA-binding</keyword>
<dbReference type="CDD" id="cd01389">
    <property type="entry name" value="HMG-box_ROX1-like"/>
    <property type="match status" value="1"/>
</dbReference>
<evidence type="ECO:0000256" key="1">
    <source>
        <dbReference type="ARBA" id="ARBA00023125"/>
    </source>
</evidence>
<evidence type="ECO:0000256" key="2">
    <source>
        <dbReference type="ARBA" id="ARBA00023163"/>
    </source>
</evidence>
<name>A0AA39JQD9_ARMTA</name>
<feature type="region of interest" description="Disordered" evidence="4">
    <location>
        <begin position="112"/>
        <end position="137"/>
    </location>
</feature>
<comment type="caution">
    <text evidence="6">The sequence shown here is derived from an EMBL/GenBank/DDBJ whole genome shotgun (WGS) entry which is preliminary data.</text>
</comment>
<keyword evidence="3" id="KW-0539">Nucleus</keyword>
<keyword evidence="2" id="KW-0804">Transcription</keyword>
<dbReference type="GO" id="GO:0001228">
    <property type="term" value="F:DNA-binding transcription activator activity, RNA polymerase II-specific"/>
    <property type="evidence" value="ECO:0007669"/>
    <property type="project" value="TreeGrafter"/>
</dbReference>
<evidence type="ECO:0000259" key="5">
    <source>
        <dbReference type="PROSITE" id="PS50118"/>
    </source>
</evidence>
<keyword evidence="7" id="KW-1185">Reference proteome</keyword>
<dbReference type="Proteomes" id="UP001175211">
    <property type="component" value="Unassembled WGS sequence"/>
</dbReference>
<dbReference type="GO" id="GO:0005634">
    <property type="term" value="C:nucleus"/>
    <property type="evidence" value="ECO:0007669"/>
    <property type="project" value="UniProtKB-UniRule"/>
</dbReference>
<dbReference type="GO" id="GO:0030154">
    <property type="term" value="P:cell differentiation"/>
    <property type="evidence" value="ECO:0007669"/>
    <property type="project" value="TreeGrafter"/>
</dbReference>
<feature type="domain" description="HMG box" evidence="5">
    <location>
        <begin position="95"/>
        <end position="167"/>
    </location>
</feature>
<dbReference type="GO" id="GO:0000978">
    <property type="term" value="F:RNA polymerase II cis-regulatory region sequence-specific DNA binding"/>
    <property type="evidence" value="ECO:0007669"/>
    <property type="project" value="TreeGrafter"/>
</dbReference>
<sequence>MPALRTRDAQSRSLEVTTDAPQPPTLAIISPTPRAFTFPTTHNLTDSPYSSPSNSPFELAATSTPPSSYRTLSPATTTSPSPKERRPKKGDEDYIKRPENAFILFRRKCCEDRQEGSPPTTKKQRQADLSKTISQQWKGLSAEERQYWEQLAKEKKKEHEQMYPNYVYRPQRTKKASAGGRKSGSGGRRESVDSEYMSFVLPTRQLHGRSSSAPSPYQAIQIPNVYMSPPSCPTSPSLMPMISASRRGSEVAFDFQPTTTAYNMGYEATLQPPEYVYDTQGGGGLTNSPTELLPPAQITSPPSSICSSPRSGPFTPPTNLPLPTYPSSSLDQEQQQAEFDLSLNFFNNASWWGSQDSTSSSSSGGFAPDDFDMNAIPPIDLGIPKFHGVVEDYLDPYAFDFEGGGGTGEVVMEGHGFGLCQ</sequence>
<protein>
    <recommendedName>
        <fullName evidence="5">HMG box domain-containing protein</fullName>
    </recommendedName>
</protein>
<dbReference type="PANTHER" id="PTHR10270">
    <property type="entry name" value="SOX TRANSCRIPTION FACTOR"/>
    <property type="match status" value="1"/>
</dbReference>
<dbReference type="Gene3D" id="1.10.30.10">
    <property type="entry name" value="High mobility group box domain"/>
    <property type="match status" value="1"/>
</dbReference>
<dbReference type="RefSeq" id="XP_060325213.1">
    <property type="nucleotide sequence ID" value="XM_060478213.1"/>
</dbReference>
<dbReference type="SUPFAM" id="SSF47095">
    <property type="entry name" value="HMG-box"/>
    <property type="match status" value="1"/>
</dbReference>
<feature type="compositionally biased region" description="Basic and acidic residues" evidence="4">
    <location>
        <begin position="1"/>
        <end position="10"/>
    </location>
</feature>
<dbReference type="InterPro" id="IPR050140">
    <property type="entry name" value="SRY-related_HMG-box_TF-like"/>
</dbReference>
<evidence type="ECO:0000256" key="4">
    <source>
        <dbReference type="SAM" id="MobiDB-lite"/>
    </source>
</evidence>
<feature type="compositionally biased region" description="Polar residues" evidence="4">
    <location>
        <begin position="38"/>
        <end position="71"/>
    </location>
</feature>
<dbReference type="AlphaFoldDB" id="A0AA39JQD9"/>
<feature type="region of interest" description="Disordered" evidence="4">
    <location>
        <begin position="298"/>
        <end position="319"/>
    </location>
</feature>